<dbReference type="AlphaFoldDB" id="E6MH03"/>
<gene>
    <name evidence="2" type="ORF">HMP0721_1287</name>
</gene>
<evidence type="ECO:0000313" key="2">
    <source>
        <dbReference type="EMBL" id="EFV01893.1"/>
    </source>
</evidence>
<dbReference type="OrthoDB" id="9774673at2"/>
<dbReference type="InterPro" id="IPR001387">
    <property type="entry name" value="Cro/C1-type_HTH"/>
</dbReference>
<feature type="domain" description="HTH cro/C1-type" evidence="1">
    <location>
        <begin position="7"/>
        <end position="61"/>
    </location>
</feature>
<reference evidence="2 3" key="1">
    <citation type="submission" date="2010-12" db="EMBL/GenBank/DDBJ databases">
        <authorList>
            <person name="Muzny D."/>
            <person name="Qin X."/>
            <person name="Deng J."/>
            <person name="Jiang H."/>
            <person name="Liu Y."/>
            <person name="Qu J."/>
            <person name="Song X.-Z."/>
            <person name="Zhang L."/>
            <person name="Thornton R."/>
            <person name="Coyle M."/>
            <person name="Francisco L."/>
            <person name="Jackson L."/>
            <person name="Javaid M."/>
            <person name="Korchina V."/>
            <person name="Kovar C."/>
            <person name="Mata R."/>
            <person name="Mathew T."/>
            <person name="Ngo R."/>
            <person name="Nguyen L."/>
            <person name="Nguyen N."/>
            <person name="Okwuonu G."/>
            <person name="Ongeri F."/>
            <person name="Pham C."/>
            <person name="Simmons D."/>
            <person name="Wilczek-Boney K."/>
            <person name="Hale W."/>
            <person name="Jakkamsetti A."/>
            <person name="Pham P."/>
            <person name="Ruth R."/>
            <person name="San Lucas F."/>
            <person name="Warren J."/>
            <person name="Zhang J."/>
            <person name="Zhao Z."/>
            <person name="Zhou C."/>
            <person name="Zhu D."/>
            <person name="Lee S."/>
            <person name="Bess C."/>
            <person name="Blankenburg K."/>
            <person name="Forbes L."/>
            <person name="Fu Q."/>
            <person name="Gubbala S."/>
            <person name="Hirani K."/>
            <person name="Jayaseelan J.C."/>
            <person name="Lara F."/>
            <person name="Munidasa M."/>
            <person name="Palculict T."/>
            <person name="Patil S."/>
            <person name="Pu L.-L."/>
            <person name="Saada N."/>
            <person name="Tang L."/>
            <person name="Weissenberger G."/>
            <person name="Zhu Y."/>
            <person name="Hemphill L."/>
            <person name="Shang Y."/>
            <person name="Youmans B."/>
            <person name="Ayvaz T."/>
            <person name="Ross M."/>
            <person name="Santibanez J."/>
            <person name="Aqrawi P."/>
            <person name="Gross S."/>
            <person name="Joshi V."/>
            <person name="Fowler G."/>
            <person name="Nazareth L."/>
            <person name="Reid J."/>
            <person name="Worley K."/>
            <person name="Petrosino J."/>
            <person name="Highlander S."/>
            <person name="Gibbs R."/>
        </authorList>
    </citation>
    <scope>NUCLEOTIDE SEQUENCE [LARGE SCALE GENOMIC DNA]</scope>
    <source>
        <strain evidence="2 3">ATCC 23263</strain>
    </source>
</reference>
<comment type="caution">
    <text evidence="2">The sequence shown here is derived from an EMBL/GenBank/DDBJ whole genome shotgun (WGS) entry which is preliminary data.</text>
</comment>
<dbReference type="Gene3D" id="1.10.260.40">
    <property type="entry name" value="lambda repressor-like DNA-binding domains"/>
    <property type="match status" value="1"/>
</dbReference>
<name>E6MH03_9FIRM</name>
<dbReference type="PROSITE" id="PS50943">
    <property type="entry name" value="HTH_CROC1"/>
    <property type="match status" value="1"/>
</dbReference>
<accession>E6MH03</accession>
<dbReference type="RefSeq" id="WP_006598710.1">
    <property type="nucleotide sequence ID" value="NZ_GL622359.1"/>
</dbReference>
<dbReference type="Pfam" id="PF01381">
    <property type="entry name" value="HTH_3"/>
    <property type="match status" value="1"/>
</dbReference>
<dbReference type="SMART" id="SM00530">
    <property type="entry name" value="HTH_XRE"/>
    <property type="match status" value="1"/>
</dbReference>
<proteinExistence type="predicted"/>
<dbReference type="GO" id="GO:0003677">
    <property type="term" value="F:DNA binding"/>
    <property type="evidence" value="ECO:0007669"/>
    <property type="project" value="UniProtKB-KW"/>
</dbReference>
<sequence>MDFQQEIRAIRKEKKLTIKELSNLSGVPYTTLISWERKTTQAPINGMAKVLEALGYDLLIVRR</sequence>
<dbReference type="SUPFAM" id="SSF47413">
    <property type="entry name" value="lambda repressor-like DNA-binding domains"/>
    <property type="match status" value="1"/>
</dbReference>
<dbReference type="HOGENOM" id="CLU_2882466_0_0_9"/>
<dbReference type="InterPro" id="IPR010982">
    <property type="entry name" value="Lambda_DNA-bd_dom_sf"/>
</dbReference>
<evidence type="ECO:0000259" key="1">
    <source>
        <dbReference type="PROSITE" id="PS50943"/>
    </source>
</evidence>
<dbReference type="Proteomes" id="UP000004754">
    <property type="component" value="Unassembled WGS sequence"/>
</dbReference>
<dbReference type="STRING" id="887929.HMP0721_1287"/>
<evidence type="ECO:0000313" key="3">
    <source>
        <dbReference type="Proteomes" id="UP000004754"/>
    </source>
</evidence>
<dbReference type="EMBL" id="AEQN01000016">
    <property type="protein sequence ID" value="EFV01893.1"/>
    <property type="molecule type" value="Genomic_DNA"/>
</dbReference>
<protein>
    <submittedName>
        <fullName evidence="2">DNA-binding helix-turn-helix protein</fullName>
    </submittedName>
</protein>
<organism evidence="2 3">
    <name type="scientific">Pseudoramibacter alactolyticus ATCC 23263</name>
    <dbReference type="NCBI Taxonomy" id="887929"/>
    <lineage>
        <taxon>Bacteria</taxon>
        <taxon>Bacillati</taxon>
        <taxon>Bacillota</taxon>
        <taxon>Clostridia</taxon>
        <taxon>Eubacteriales</taxon>
        <taxon>Eubacteriaceae</taxon>
        <taxon>Pseudoramibacter</taxon>
    </lineage>
</organism>
<dbReference type="CDD" id="cd00093">
    <property type="entry name" value="HTH_XRE"/>
    <property type="match status" value="1"/>
</dbReference>
<keyword evidence="3" id="KW-1185">Reference proteome</keyword>
<keyword evidence="2" id="KW-0238">DNA-binding</keyword>